<evidence type="ECO:0000313" key="9">
    <source>
        <dbReference type="WBParaSite" id="SMUV_0000285201-mRNA-1"/>
    </source>
</evidence>
<keyword evidence="5" id="KW-0968">Cytoplasmic vesicle</keyword>
<feature type="region of interest" description="Disordered" evidence="6">
    <location>
        <begin position="502"/>
        <end position="526"/>
    </location>
</feature>
<sequence>MEHVLGHKGKRKCLVSKTSCRRDIFDSRVLKAFHERCDLCVREIEESLNVLYEDVVSRISTFVKTEWSNASSDLISTGVFCTGNVEGICLVRRLKEKIGLEPLCLNFQQSELYPIISYLREHEEPKYVLIERFESLPDGFFDALISLMTDDNEIFNVVLLIGLSMNTTSIYSRCSLESYTQLAFTFFDFPSPKSALNAFTDVFTFKIDSEVEIYISLLDFLLFLNKDLFAEGFNRNDLNFLLQEEGFFSNENPIFRSWLSFWLTMDVKEMLRVLRELKKILKDIDSSITVEIKNLENDLLGIDERKEELKKKMQLSTTNKSNSGRRISSKGWQGFRDNKAMLEKSIRERKALDIQSGDQKRFVNLLKKVLSQFLVPFSKMADVEKSLLHASTIVKELCCPNFKLAVEHDISAAVLKDMYPHIDLCLGYRLVQSMAKTHTKILVDEYASLLKHELKEVEKGDLIVRVFCCLGILEFLGIIHCSADKGNLSFQVTLNRSVREEANDGLSPKENLPVNGSNNEVTPSSEITDEDRSILYSPDVQRSAINNLVIFSILIFVIPISSMCLLKKYLFEDYMNCTNSQASLYAGIAAIFVTYSLVAIFAHIAFKEETKLEERFKKKL</sequence>
<dbReference type="Proteomes" id="UP000046393">
    <property type="component" value="Unplaced"/>
</dbReference>
<keyword evidence="2" id="KW-0256">Endoplasmic reticulum</keyword>
<evidence type="ECO:0000313" key="8">
    <source>
        <dbReference type="Proteomes" id="UP000046393"/>
    </source>
</evidence>
<evidence type="ECO:0000256" key="5">
    <source>
        <dbReference type="ARBA" id="ARBA00023329"/>
    </source>
</evidence>
<feature type="compositionally biased region" description="Polar residues" evidence="6">
    <location>
        <begin position="514"/>
        <end position="526"/>
    </location>
</feature>
<keyword evidence="3 7" id="KW-1133">Transmembrane helix</keyword>
<keyword evidence="4 7" id="KW-0472">Membrane</keyword>
<evidence type="ECO:0000256" key="4">
    <source>
        <dbReference type="ARBA" id="ARBA00023136"/>
    </source>
</evidence>
<feature type="transmembrane region" description="Helical" evidence="7">
    <location>
        <begin position="582"/>
        <end position="606"/>
    </location>
</feature>
<dbReference type="GO" id="GO:0070072">
    <property type="term" value="P:vacuolar proton-transporting V-type ATPase complex assembly"/>
    <property type="evidence" value="ECO:0007669"/>
    <property type="project" value="InterPro"/>
</dbReference>
<keyword evidence="8" id="KW-1185">Reference proteome</keyword>
<reference evidence="9" key="1">
    <citation type="submission" date="2016-04" db="UniProtKB">
        <authorList>
            <consortium name="WormBaseParasite"/>
        </authorList>
    </citation>
    <scope>IDENTIFICATION</scope>
</reference>
<evidence type="ECO:0000256" key="2">
    <source>
        <dbReference type="ARBA" id="ARBA00022824"/>
    </source>
</evidence>
<accession>A0A158R4A6</accession>
<name>A0A158R4A6_9BILA</name>
<dbReference type="Pfam" id="PF09446">
    <property type="entry name" value="VMA21"/>
    <property type="match status" value="1"/>
</dbReference>
<dbReference type="GO" id="GO:0031410">
    <property type="term" value="C:cytoplasmic vesicle"/>
    <property type="evidence" value="ECO:0007669"/>
    <property type="project" value="UniProtKB-KW"/>
</dbReference>
<keyword evidence="1 7" id="KW-0812">Transmembrane</keyword>
<dbReference type="InterPro" id="IPR019013">
    <property type="entry name" value="Vma21"/>
</dbReference>
<dbReference type="STRING" id="451379.A0A158R4A6"/>
<evidence type="ECO:0000256" key="6">
    <source>
        <dbReference type="SAM" id="MobiDB-lite"/>
    </source>
</evidence>
<evidence type="ECO:0000256" key="3">
    <source>
        <dbReference type="ARBA" id="ARBA00022989"/>
    </source>
</evidence>
<dbReference type="AlphaFoldDB" id="A0A158R4A6"/>
<proteinExistence type="predicted"/>
<organism evidence="8 9">
    <name type="scientific">Syphacia muris</name>
    <dbReference type="NCBI Taxonomy" id="451379"/>
    <lineage>
        <taxon>Eukaryota</taxon>
        <taxon>Metazoa</taxon>
        <taxon>Ecdysozoa</taxon>
        <taxon>Nematoda</taxon>
        <taxon>Chromadorea</taxon>
        <taxon>Rhabditida</taxon>
        <taxon>Spirurina</taxon>
        <taxon>Oxyuridomorpha</taxon>
        <taxon>Oxyuroidea</taxon>
        <taxon>Oxyuridae</taxon>
        <taxon>Syphacia</taxon>
    </lineage>
</organism>
<evidence type="ECO:0000256" key="7">
    <source>
        <dbReference type="SAM" id="Phobius"/>
    </source>
</evidence>
<dbReference type="WBParaSite" id="SMUV_0000285201-mRNA-1">
    <property type="protein sequence ID" value="SMUV_0000285201-mRNA-1"/>
    <property type="gene ID" value="SMUV_0000285201"/>
</dbReference>
<evidence type="ECO:0000256" key="1">
    <source>
        <dbReference type="ARBA" id="ARBA00022692"/>
    </source>
</evidence>
<protein>
    <submittedName>
        <fullName evidence="9">Tho2 domain-containing protein</fullName>
    </submittedName>
</protein>
<feature type="transmembrane region" description="Helical" evidence="7">
    <location>
        <begin position="548"/>
        <end position="570"/>
    </location>
</feature>